<protein>
    <submittedName>
        <fullName evidence="1">Uncharacterized protein</fullName>
    </submittedName>
</protein>
<evidence type="ECO:0000313" key="1">
    <source>
        <dbReference type="EMBL" id="RZF64460.1"/>
    </source>
</evidence>
<name>A0A4Q6XVR7_9SPHN</name>
<organism evidence="1 2">
    <name type="scientific">Sphingomonas populi</name>
    <dbReference type="NCBI Taxonomy" id="2484750"/>
    <lineage>
        <taxon>Bacteria</taxon>
        <taxon>Pseudomonadati</taxon>
        <taxon>Pseudomonadota</taxon>
        <taxon>Alphaproteobacteria</taxon>
        <taxon>Sphingomonadales</taxon>
        <taxon>Sphingomonadaceae</taxon>
        <taxon>Sphingomonas</taxon>
    </lineage>
</organism>
<accession>A0A4Q6XVR7</accession>
<reference evidence="1 2" key="1">
    <citation type="submission" date="2019-02" db="EMBL/GenBank/DDBJ databases">
        <authorList>
            <person name="Li Y."/>
        </authorList>
    </citation>
    <scope>NUCLEOTIDE SEQUENCE [LARGE SCALE GENOMIC DNA]</scope>
    <source>
        <strain evidence="1 2">3-7</strain>
    </source>
</reference>
<dbReference type="Proteomes" id="UP000292085">
    <property type="component" value="Unassembled WGS sequence"/>
</dbReference>
<dbReference type="AlphaFoldDB" id="A0A4Q6XVR7"/>
<dbReference type="EMBL" id="SGIS01000014">
    <property type="protein sequence ID" value="RZF64460.1"/>
    <property type="molecule type" value="Genomic_DNA"/>
</dbReference>
<gene>
    <name evidence="1" type="ORF">EWE75_10950</name>
</gene>
<evidence type="ECO:0000313" key="2">
    <source>
        <dbReference type="Proteomes" id="UP000292085"/>
    </source>
</evidence>
<keyword evidence="2" id="KW-1185">Reference proteome</keyword>
<proteinExistence type="predicted"/>
<sequence length="114" mass="13369">MKKVLLLLSFIAVRRKLSGESLAFGFRRIETIDYRHFEAVHCRHTHFALPHPDPEFIFRFVSRTPRFAALIAFAASRALFRYVADRVAVPIRTRLGLKRRRLADRYGSRLGSRR</sequence>
<comment type="caution">
    <text evidence="1">The sequence shown here is derived from an EMBL/GenBank/DDBJ whole genome shotgun (WGS) entry which is preliminary data.</text>
</comment>
<dbReference type="RefSeq" id="WP_130157337.1">
    <property type="nucleotide sequence ID" value="NZ_SGIS01000014.1"/>
</dbReference>